<keyword evidence="6" id="KW-0472">Membrane</keyword>
<keyword evidence="14" id="KW-1185">Reference proteome</keyword>
<keyword evidence="11" id="KW-0697">Rotamase</keyword>
<dbReference type="RefSeq" id="WP_377122159.1">
    <property type="nucleotide sequence ID" value="NZ_JBHUON010000001.1"/>
</dbReference>
<keyword evidence="5" id="KW-1133">Transmembrane helix</keyword>
<proteinExistence type="inferred from homology"/>
<evidence type="ECO:0000313" key="14">
    <source>
        <dbReference type="Proteomes" id="UP001597601"/>
    </source>
</evidence>
<keyword evidence="7" id="KW-0143">Chaperone</keyword>
<dbReference type="InterPro" id="IPR023058">
    <property type="entry name" value="PPIase_PpiC_CS"/>
</dbReference>
<evidence type="ECO:0000256" key="9">
    <source>
        <dbReference type="ARBA" id="ARBA00040743"/>
    </source>
</evidence>
<evidence type="ECO:0000256" key="7">
    <source>
        <dbReference type="ARBA" id="ARBA00023186"/>
    </source>
</evidence>
<dbReference type="SUPFAM" id="SSF54534">
    <property type="entry name" value="FKBP-like"/>
    <property type="match status" value="1"/>
</dbReference>
<protein>
    <recommendedName>
        <fullName evidence="9">Periplasmic chaperone PpiD</fullName>
    </recommendedName>
    <alternativeName>
        <fullName evidence="10">Periplasmic folding chaperone</fullName>
    </alternativeName>
</protein>
<evidence type="ECO:0000256" key="4">
    <source>
        <dbReference type="ARBA" id="ARBA00022692"/>
    </source>
</evidence>
<evidence type="ECO:0000256" key="6">
    <source>
        <dbReference type="ARBA" id="ARBA00023136"/>
    </source>
</evidence>
<evidence type="ECO:0000256" key="2">
    <source>
        <dbReference type="ARBA" id="ARBA00022475"/>
    </source>
</evidence>
<keyword evidence="11" id="KW-0413">Isomerase</keyword>
<dbReference type="InterPro" id="IPR046357">
    <property type="entry name" value="PPIase_dom_sf"/>
</dbReference>
<dbReference type="PANTHER" id="PTHR47529">
    <property type="entry name" value="PEPTIDYL-PROLYL CIS-TRANS ISOMERASE D"/>
    <property type="match status" value="1"/>
</dbReference>
<evidence type="ECO:0000259" key="12">
    <source>
        <dbReference type="PROSITE" id="PS50198"/>
    </source>
</evidence>
<dbReference type="InterPro" id="IPR052029">
    <property type="entry name" value="PpiD_chaperone"/>
</dbReference>
<reference evidence="14" key="1">
    <citation type="journal article" date="2019" name="Int. J. Syst. Evol. Microbiol.">
        <title>The Global Catalogue of Microorganisms (GCM) 10K type strain sequencing project: providing services to taxonomists for standard genome sequencing and annotation.</title>
        <authorList>
            <consortium name="The Broad Institute Genomics Platform"/>
            <consortium name="The Broad Institute Genome Sequencing Center for Infectious Disease"/>
            <person name="Wu L."/>
            <person name="Ma J."/>
        </authorList>
    </citation>
    <scope>NUCLEOTIDE SEQUENCE [LARGE SCALE GENOMIC DNA]</scope>
    <source>
        <strain evidence="14">KCTC 52232</strain>
    </source>
</reference>
<keyword evidence="4" id="KW-0812">Transmembrane</keyword>
<keyword evidence="2" id="KW-1003">Cell membrane</keyword>
<evidence type="ECO:0000256" key="3">
    <source>
        <dbReference type="ARBA" id="ARBA00022519"/>
    </source>
</evidence>
<dbReference type="Pfam" id="PF13623">
    <property type="entry name" value="SurA_N_2"/>
    <property type="match status" value="1"/>
</dbReference>
<comment type="subcellular location">
    <subcellularLocation>
        <location evidence="1">Cell inner membrane</location>
        <topology evidence="1">Single-pass type II membrane protein</topology>
        <orientation evidence="1">Periplasmic side</orientation>
    </subcellularLocation>
</comment>
<evidence type="ECO:0000256" key="10">
    <source>
        <dbReference type="ARBA" id="ARBA00042775"/>
    </source>
</evidence>
<organism evidence="13 14">
    <name type="scientific">Mucilaginibacter antarcticus</name>
    <dbReference type="NCBI Taxonomy" id="1855725"/>
    <lineage>
        <taxon>Bacteria</taxon>
        <taxon>Pseudomonadati</taxon>
        <taxon>Bacteroidota</taxon>
        <taxon>Sphingobacteriia</taxon>
        <taxon>Sphingobacteriales</taxon>
        <taxon>Sphingobacteriaceae</taxon>
        <taxon>Mucilaginibacter</taxon>
    </lineage>
</organism>
<comment type="similarity">
    <text evidence="8">Belongs to the PpiD chaperone family.</text>
</comment>
<dbReference type="PROSITE" id="PS50198">
    <property type="entry name" value="PPIC_PPIASE_2"/>
    <property type="match status" value="1"/>
</dbReference>
<comment type="caution">
    <text evidence="13">The sequence shown here is derived from an EMBL/GenBank/DDBJ whole genome shotgun (WGS) entry which is preliminary data.</text>
</comment>
<dbReference type="Pfam" id="PF13145">
    <property type="entry name" value="Rotamase_2"/>
    <property type="match status" value="1"/>
</dbReference>
<keyword evidence="3" id="KW-0997">Cell inner membrane</keyword>
<evidence type="ECO:0000256" key="8">
    <source>
        <dbReference type="ARBA" id="ARBA00038408"/>
    </source>
</evidence>
<dbReference type="PANTHER" id="PTHR47529:SF1">
    <property type="entry name" value="PERIPLASMIC CHAPERONE PPID"/>
    <property type="match status" value="1"/>
</dbReference>
<dbReference type="PROSITE" id="PS01096">
    <property type="entry name" value="PPIC_PPIASE_1"/>
    <property type="match status" value="1"/>
</dbReference>
<name>A0ABW5XLI5_9SPHI</name>
<gene>
    <name evidence="13" type="ORF">ACFSYC_00400</name>
</gene>
<evidence type="ECO:0000256" key="11">
    <source>
        <dbReference type="PROSITE-ProRule" id="PRU00278"/>
    </source>
</evidence>
<sequence>MAVMGYLRDRMGKIVAGVIGLSLVAFVATEAVQSGGSFLRDDNNELGNVGGEKIAYDQFNAAVEQNVSQFKQQSGQSRVTPQITTYVQENTWNQFVTKAIVKKEVEKLGLTVGGDEIQSMTSGSNPAPQIVQAFTDPQTGKFDPASVSNAINALKGLRDDDPQKKQWTTFIADLINGKKAEKYMVLVTNGLYVNSLEAKDAYESKNRLANFKYAVLPYASIPDSKITLTDADYSAYYDEHKGEFKNAQESRSISYVAFNAAPSATDTAAIKAQMTKLLPGFIASTNDSLFVQINSENKAPLAYQRKGELEPKLDSMMFNEAPGFIYGPYLAGSSYKIAKLVEARMSPDSVKARHILVTPTESGGTIEKALARADSLKALIESGKGSFESLAPIFSVDKASGSKGGDLGTFGRGAMVPAFETAVFNGKKGDLKVVTSQFGVHLVQIQDQIGSSKVVKVAVVDKALSASSTTQSSAYGKAQAFLANVNKDNFAAEAKKSGLPLQAGEDINGTASSLPGLNDARELVRWVFKAEKNAVSDQVFTVGDQYVVAQVKSIKPKGILPLDVIKEQIKPSVLQFVKSKQLTDKLTAALNGAKSIEQVAQKAGVPVTPVQNIVFSNPVLPGSSAEYKAVGTVFGLAPNKLSKPIAGMQGVYVLSPDSFVNPAPLTNTVREKEQIAQTLIQRADAQLFEALKDKANVKDNRAKML</sequence>
<dbReference type="SUPFAM" id="SSF109998">
    <property type="entry name" value="Triger factor/SurA peptide-binding domain-like"/>
    <property type="match status" value="1"/>
</dbReference>
<feature type="domain" description="PpiC" evidence="12">
    <location>
        <begin position="347"/>
        <end position="447"/>
    </location>
</feature>
<evidence type="ECO:0000256" key="5">
    <source>
        <dbReference type="ARBA" id="ARBA00022989"/>
    </source>
</evidence>
<dbReference type="Proteomes" id="UP001597601">
    <property type="component" value="Unassembled WGS sequence"/>
</dbReference>
<evidence type="ECO:0000256" key="1">
    <source>
        <dbReference type="ARBA" id="ARBA00004382"/>
    </source>
</evidence>
<dbReference type="InterPro" id="IPR027304">
    <property type="entry name" value="Trigger_fact/SurA_dom_sf"/>
</dbReference>
<dbReference type="Gene3D" id="3.10.50.40">
    <property type="match status" value="1"/>
</dbReference>
<dbReference type="EMBL" id="JBHUON010000001">
    <property type="protein sequence ID" value="MFD2863130.1"/>
    <property type="molecule type" value="Genomic_DNA"/>
</dbReference>
<dbReference type="InterPro" id="IPR000297">
    <property type="entry name" value="PPIase_PpiC"/>
</dbReference>
<dbReference type="Pfam" id="PF13616">
    <property type="entry name" value="Rotamase_3"/>
    <property type="match status" value="1"/>
</dbReference>
<accession>A0ABW5XLI5</accession>
<evidence type="ECO:0000313" key="13">
    <source>
        <dbReference type="EMBL" id="MFD2863130.1"/>
    </source>
</evidence>